<evidence type="ECO:0000256" key="3">
    <source>
        <dbReference type="SAM" id="MobiDB-lite"/>
    </source>
</evidence>
<dbReference type="Gene3D" id="3.40.50.300">
    <property type="entry name" value="P-loop containing nucleotide triphosphate hydrolases"/>
    <property type="match status" value="1"/>
</dbReference>
<dbReference type="GO" id="GO:0043531">
    <property type="term" value="F:ADP binding"/>
    <property type="evidence" value="ECO:0007669"/>
    <property type="project" value="InterPro"/>
</dbReference>
<dbReference type="AlphaFoldDB" id="A0A5B2X4M4"/>
<organism evidence="5 6">
    <name type="scientific">Solihabitans fulvus</name>
    <dbReference type="NCBI Taxonomy" id="1892852"/>
    <lineage>
        <taxon>Bacteria</taxon>
        <taxon>Bacillati</taxon>
        <taxon>Actinomycetota</taxon>
        <taxon>Actinomycetes</taxon>
        <taxon>Pseudonocardiales</taxon>
        <taxon>Pseudonocardiaceae</taxon>
        <taxon>Solihabitans</taxon>
    </lineage>
</organism>
<protein>
    <submittedName>
        <fullName evidence="5">Tetratricopeptide repeat protein</fullName>
    </submittedName>
</protein>
<dbReference type="InterPro" id="IPR002182">
    <property type="entry name" value="NB-ARC"/>
</dbReference>
<dbReference type="InterPro" id="IPR011990">
    <property type="entry name" value="TPR-like_helical_dom_sf"/>
</dbReference>
<evidence type="ECO:0000256" key="1">
    <source>
        <dbReference type="PROSITE-ProRule" id="PRU00339"/>
    </source>
</evidence>
<accession>A0A5B2X4M4</accession>
<evidence type="ECO:0000256" key="2">
    <source>
        <dbReference type="SAM" id="Coils"/>
    </source>
</evidence>
<keyword evidence="2" id="KW-0175">Coiled coil</keyword>
<keyword evidence="1" id="KW-0802">TPR repeat</keyword>
<dbReference type="Gene3D" id="1.25.40.10">
    <property type="entry name" value="Tetratricopeptide repeat domain"/>
    <property type="match status" value="2"/>
</dbReference>
<reference evidence="5 6" key="1">
    <citation type="submission" date="2019-09" db="EMBL/GenBank/DDBJ databases">
        <title>Goodfellowia gen. nov., a new genus of the Pseudonocardineae related to Actinoalloteichus, containing Goodfellowia coeruleoviolacea gen. nov., comb. nov. gen. nov., comb. nov.</title>
        <authorList>
            <person name="Labeda D."/>
        </authorList>
    </citation>
    <scope>NUCLEOTIDE SEQUENCE [LARGE SCALE GENOMIC DNA]</scope>
    <source>
        <strain evidence="5 6">AN110305</strain>
    </source>
</reference>
<sequence length="705" mass="76547">MSESTGHNEVSGTVLGNLVQAYRIDNLVIQAAPAAPKPPWVLPAAHSPFVDRAGPIAEVNRLLDEAAEREQLARFAITGIGGVGKTALAVHLAYEIGSRFVDGVVFAELGGSAPTGAVPVGSLLATLLRQLGCTDIPASDTDKAAEYQRRTAGRAILVVLDDAHTARQVNAVLPASTSSAVLVTSRNRLDGLRIKGFHPTELDPLATPVALELISDVIGGTLRPEDRIALETLVGMCDGLPLALHIAGIQLRTRYRGSVTRFVTVLGDERNRLKALAVDEDLFVGAVFEVSYRELAGEQARAYRLLGLWDGADFDVRAAATLLDRSPDDTEELLADLVQANLLGEQGADRYRFHSLVRLHASARAEEFDAQQERTEALRRMVAHYLRFLVARDKVLSARPRACEDLYDAVPAEYAGPLATARALADLEAERANLLAAVLTAAKGEFGDSAWQLCVGLFPLYFQRSHFDDWITTHQAGLAEAERVDNLAARVQLHNQLGSAYFELGDNARAREQFERAFDLADGPVGRQSPREWIGFIHERAREFDEALRCFDEARALAEQWPDETKKPRAFALYDMHSGRVLVATGRAAQAVARLTDAWSFFAGNGDPVNVAKTAVSLGQAQLDLGRTEEALANLRQALEVLGEQGSLAWQAYLHAAAAVASERLGLADHALRHGAESQRIATELAERQRDAEADLTRRPAAEGE</sequence>
<feature type="region of interest" description="Disordered" evidence="3">
    <location>
        <begin position="685"/>
        <end position="705"/>
    </location>
</feature>
<dbReference type="PROSITE" id="PS50005">
    <property type="entry name" value="TPR"/>
    <property type="match status" value="2"/>
</dbReference>
<dbReference type="InterPro" id="IPR027417">
    <property type="entry name" value="P-loop_NTPase"/>
</dbReference>
<reference evidence="5 6" key="2">
    <citation type="submission" date="2019-09" db="EMBL/GenBank/DDBJ databases">
        <authorList>
            <person name="Jin C."/>
        </authorList>
    </citation>
    <scope>NUCLEOTIDE SEQUENCE [LARGE SCALE GENOMIC DNA]</scope>
    <source>
        <strain evidence="5 6">AN110305</strain>
    </source>
</reference>
<feature type="repeat" description="TPR" evidence="1">
    <location>
        <begin position="491"/>
        <end position="524"/>
    </location>
</feature>
<dbReference type="EMBL" id="VUOB01000042">
    <property type="protein sequence ID" value="KAA2258110.1"/>
    <property type="molecule type" value="Genomic_DNA"/>
</dbReference>
<dbReference type="SUPFAM" id="SSF48452">
    <property type="entry name" value="TPR-like"/>
    <property type="match status" value="2"/>
</dbReference>
<dbReference type="OrthoDB" id="3311584at2"/>
<dbReference type="PRINTS" id="PR00364">
    <property type="entry name" value="DISEASERSIST"/>
</dbReference>
<proteinExistence type="predicted"/>
<dbReference type="InterPro" id="IPR019734">
    <property type="entry name" value="TPR_rpt"/>
</dbReference>
<name>A0A5B2X4M4_9PSEU</name>
<gene>
    <name evidence="5" type="ORF">F0L68_24350</name>
</gene>
<feature type="repeat" description="TPR" evidence="1">
    <location>
        <begin position="612"/>
        <end position="645"/>
    </location>
</feature>
<comment type="caution">
    <text evidence="5">The sequence shown here is derived from an EMBL/GenBank/DDBJ whole genome shotgun (WGS) entry which is preliminary data.</text>
</comment>
<dbReference type="SUPFAM" id="SSF52540">
    <property type="entry name" value="P-loop containing nucleoside triphosphate hydrolases"/>
    <property type="match status" value="1"/>
</dbReference>
<dbReference type="PANTHER" id="PTHR47691">
    <property type="entry name" value="REGULATOR-RELATED"/>
    <property type="match status" value="1"/>
</dbReference>
<dbReference type="RefSeq" id="WP_149852105.1">
    <property type="nucleotide sequence ID" value="NZ_VUOB01000042.1"/>
</dbReference>
<evidence type="ECO:0000259" key="4">
    <source>
        <dbReference type="Pfam" id="PF00931"/>
    </source>
</evidence>
<dbReference type="SMART" id="SM00028">
    <property type="entry name" value="TPR"/>
    <property type="match status" value="3"/>
</dbReference>
<dbReference type="PANTHER" id="PTHR47691:SF3">
    <property type="entry name" value="HTH-TYPE TRANSCRIPTIONAL REGULATOR RV0890C-RELATED"/>
    <property type="match status" value="1"/>
</dbReference>
<dbReference type="Pfam" id="PF13181">
    <property type="entry name" value="TPR_8"/>
    <property type="match status" value="2"/>
</dbReference>
<evidence type="ECO:0000313" key="6">
    <source>
        <dbReference type="Proteomes" id="UP000323454"/>
    </source>
</evidence>
<evidence type="ECO:0000313" key="5">
    <source>
        <dbReference type="EMBL" id="KAA2258110.1"/>
    </source>
</evidence>
<feature type="domain" description="NB-ARC" evidence="4">
    <location>
        <begin position="59"/>
        <end position="188"/>
    </location>
</feature>
<dbReference type="Pfam" id="PF00931">
    <property type="entry name" value="NB-ARC"/>
    <property type="match status" value="1"/>
</dbReference>
<feature type="coiled-coil region" evidence="2">
    <location>
        <begin position="618"/>
        <end position="645"/>
    </location>
</feature>
<keyword evidence="6" id="KW-1185">Reference proteome</keyword>
<dbReference type="Proteomes" id="UP000323454">
    <property type="component" value="Unassembled WGS sequence"/>
</dbReference>